<name>A0A1Y1V4M9_9FUNG</name>
<dbReference type="GO" id="GO:0003677">
    <property type="term" value="F:DNA binding"/>
    <property type="evidence" value="ECO:0007669"/>
    <property type="project" value="UniProtKB-KW"/>
</dbReference>
<dbReference type="Gene3D" id="3.40.50.10810">
    <property type="entry name" value="Tandem AAA-ATPase domain"/>
    <property type="match status" value="1"/>
</dbReference>
<dbReference type="CDD" id="cd17999">
    <property type="entry name" value="DEXHc_Mot1"/>
    <property type="match status" value="1"/>
</dbReference>
<reference evidence="14 15" key="1">
    <citation type="submission" date="2016-08" db="EMBL/GenBank/DDBJ databases">
        <title>Genomes of anaerobic fungi encode conserved fungal cellulosomes for biomass hydrolysis.</title>
        <authorList>
            <consortium name="DOE Joint Genome Institute"/>
            <person name="Haitjema C.H."/>
            <person name="Gilmore S.P."/>
            <person name="Henske J.K."/>
            <person name="Solomon K.V."/>
            <person name="De Groot R."/>
            <person name="Kuo A."/>
            <person name="Mondo S.J."/>
            <person name="Salamov A.A."/>
            <person name="Labutti K."/>
            <person name="Zhao Z."/>
            <person name="Chiniquy J."/>
            <person name="Barry K."/>
            <person name="Brewer H.M."/>
            <person name="Purvine S.O."/>
            <person name="Wright A.T."/>
            <person name="Boxma B."/>
            <person name="Van Alen T."/>
            <person name="Hackstein J.H."/>
            <person name="Baker S.E."/>
            <person name="Grigoriev I.V."/>
            <person name="O'Malley M.A."/>
        </authorList>
    </citation>
    <scope>NUCLEOTIDE SEQUENCE [LARGE SCALE GENOMIC DNA]</scope>
    <source>
        <strain evidence="15">finn</strain>
    </source>
</reference>
<keyword evidence="4" id="KW-0378">Hydrolase</keyword>
<keyword evidence="3" id="KW-0547">Nucleotide-binding</keyword>
<dbReference type="GO" id="GO:0045898">
    <property type="term" value="P:regulation of RNA polymerase II transcription preinitiation complex assembly"/>
    <property type="evidence" value="ECO:0007669"/>
    <property type="project" value="EnsemblFungi"/>
</dbReference>
<feature type="compositionally biased region" description="Basic and acidic residues" evidence="11">
    <location>
        <begin position="219"/>
        <end position="230"/>
    </location>
</feature>
<sequence>MTTRLDRLVLLLDTGSTPSVRSTAASQLGDIQRQHPEELYNLLSRVLKHLHSNSWETRVAAGQAIEAISKNVPQWDPPPPVPGSIPTPIKKKDQEENSKLLFETFDIHSVIKNGTLLLANAGKDYDFDFSDLDATERLAMQKRDLKKRLGIATQFMDVDLISDADFITSPKGNVKKEIKDEGIKNVKAEEPEAMVLDKEALKKLSPRERNLLKRRARMAAKDKSKEKTRGVDISVSSSRKRKINSADSSDVSTSSKVKKEIDQEDISGVKSESTEEKVVVKHKENNEKVFHSGIYNPGDEWPFEGLCEQLCMDLFSPVWEIRHGAGIGLREILKTQGSGIGKIVGVTSSQNEIYHKNALEDICIRLLCVLALDRFADYVSDQVVVPVRETCAQTLGVVTQWCSKDICLKVVNNGLLNLINFSKKGEISNGQWEIRHAGLIGLKYWMAVRKDLVSDILLTHDKEGAYNAIIDGLKDSNDDVRAVSSSTLLPICDILVDKIPAREIYDTIVKNLWDCLEDLDDLTSATGSVMDLLSQLVIKDQIRNIIKVDNQINLKSLFPRLYPFFRHAVMSVRIATLKCINVLVDVGMDNRFGEEDSWISLELLRLIFQNFLIEENKQIIDLTLNTWTHILDYFDHKRIKRNEVENQGVINIVYPMLTAWFSLTLTPVGTPLDWKLFYSPNSSNYGNNSVYPTVSSMDELNVNSQDRSMILQDLTVLKVEDIIHGRLSSAVALGRLLSILLMNYNGDYLNPQHQLCQLVKAIFINYENSIWANQRTYINIILEEWSMWDNEIKKRDNIINNKDKTLVDSSPVADEMWNVLITLLVKAVSTNGLNILFCEQVNSLSKLRNDTQLLLNCFPELGVRDIPKLLPLPNNTNMNEQFQQQQQIFNFETAVHIVNVLYPKMVSSIPQSYTSLSKTDEAIKEKFNQLKSYYEQLQYTIISYENNKQATDIQILSSISNAVIRFGKLPEKLNPIIRSLMNSIKLEHNESYQKRSACCISKLIGMNIKNGKMLVANEKIVKNLCTFLCSDFREVRLIDNEKEVSDIITMEMLQNPSEEQNAHNNKKKKVNIDSAAMAVVDENKDEKDEAESLAKSIIRRGANMALEELCKAFGSELFEKIPKIWDNLVSSIQIFSNENEIEKTNQYLSGNIADAQKIVNSLYILKTIIPHIDKNLHSIIVNQLETICNTLRSSYSIVRNMAAQCLASLARYVTVPTMKCLIKRVLPMLNESKNTVSRQASIETIYHVVSQMEIKILPYIIFLIIPILGRMSDQDESVRFISTNIFATLIKLMPLESGIPDSEGLDEELVKQKVEERQFMSQLIGNKQIDDFKFPEGVVINAELRKYQKEGVNWLAFLTRYGLHGILCDDMGLGKTLQSICILAINHFTQKKKYEESGSEEYKPSPSLVVCPPTLTGHWFQEIKQFTTNIKPILYHGGPSERSRLRGLISKYDVVIISYDILRNDIEELSKIHYNFCILDEGHIIKNPKTKLTKAVKSLHVNHRLILSGTPIQNNVLELWSLFDFLMPGFLGTERQFNEKYGKPILSSRDSKSSSREQENGALALEALHRQVLPFLLRRMKEDVLNDLPPKIIQDYYCELSEIQKILYEDFAKSQTKSELSNEIQERSNQKQKSKTKNNNKGPASHIFQALQYLRKLCNHPVLVLNPTHPKYSEVNKKLIEQNIPLNDIRNAPKLMALRQLLLDCGIGIENTNEQTVTVSQHRALIFCQLKPMLDIIENDLFKKWMPSVTYYRLDGSVDANKRHEIVTNFNKDPSIDCLLLTTHVGGLGLNLTGADTVIFVEHDWNPMKDLQAMDRAHRIGQKYVVNVYRLITRGTLEEKIMGLQKFKLNIASSVVNQDNSSLSSMDSEQILDLFTLTPDRGSSNDKMVDPNKKASVKEVLEDLEGLWDEKQYEEEFNLDDFLGKLK</sequence>
<evidence type="ECO:0000256" key="3">
    <source>
        <dbReference type="ARBA" id="ARBA00022741"/>
    </source>
</evidence>
<evidence type="ECO:0000256" key="4">
    <source>
        <dbReference type="ARBA" id="ARBA00022801"/>
    </source>
</evidence>
<dbReference type="OrthoDB" id="10252227at2759"/>
<feature type="region of interest" description="Disordered" evidence="11">
    <location>
        <begin position="1618"/>
        <end position="1643"/>
    </location>
</feature>
<dbReference type="PANTHER" id="PTHR36498:SF1">
    <property type="entry name" value="TATA-BINDING PROTEIN-ASSOCIATED FACTOR 172"/>
    <property type="match status" value="1"/>
</dbReference>
<accession>A0A1Y1V4M9</accession>
<dbReference type="GO" id="GO:0016887">
    <property type="term" value="F:ATP hydrolysis activity"/>
    <property type="evidence" value="ECO:0007669"/>
    <property type="project" value="EnsemblFungi"/>
</dbReference>
<evidence type="ECO:0000313" key="15">
    <source>
        <dbReference type="Proteomes" id="UP000193719"/>
    </source>
</evidence>
<dbReference type="GO" id="GO:0005667">
    <property type="term" value="C:transcription regulator complex"/>
    <property type="evidence" value="ECO:0007669"/>
    <property type="project" value="EnsemblFungi"/>
</dbReference>
<dbReference type="Pfam" id="PF00271">
    <property type="entry name" value="Helicase_C"/>
    <property type="match status" value="1"/>
</dbReference>
<feature type="domain" description="Helicase ATP-binding" evidence="12">
    <location>
        <begin position="1356"/>
        <end position="1529"/>
    </location>
</feature>
<dbReference type="Gene3D" id="3.40.50.300">
    <property type="entry name" value="P-loop containing nucleotide triphosphate hydrolases"/>
    <property type="match status" value="1"/>
</dbReference>
<dbReference type="SMART" id="SM00490">
    <property type="entry name" value="HELICc"/>
    <property type="match status" value="1"/>
</dbReference>
<dbReference type="InterPro" id="IPR011989">
    <property type="entry name" value="ARM-like"/>
</dbReference>
<dbReference type="SUPFAM" id="SSF52540">
    <property type="entry name" value="P-loop containing nucleoside triphosphate hydrolases"/>
    <property type="match status" value="2"/>
</dbReference>
<dbReference type="EMBL" id="MCFH01000034">
    <property type="protein sequence ID" value="ORX46597.1"/>
    <property type="molecule type" value="Genomic_DNA"/>
</dbReference>
<comment type="subcellular location">
    <subcellularLocation>
        <location evidence="1">Nucleus</location>
    </subcellularLocation>
</comment>
<dbReference type="GO" id="GO:0017025">
    <property type="term" value="F:TBP-class protein binding"/>
    <property type="evidence" value="ECO:0007669"/>
    <property type="project" value="EnsemblFungi"/>
</dbReference>
<dbReference type="GO" id="GO:0006364">
    <property type="term" value="P:rRNA processing"/>
    <property type="evidence" value="ECO:0007669"/>
    <property type="project" value="EnsemblFungi"/>
</dbReference>
<dbReference type="Gene3D" id="1.25.10.10">
    <property type="entry name" value="Leucine-rich Repeat Variant"/>
    <property type="match status" value="3"/>
</dbReference>
<dbReference type="FunFam" id="3.40.50.300:FF:000428">
    <property type="entry name" value="TATA-binding protein-associated factor 172"/>
    <property type="match status" value="1"/>
</dbReference>
<dbReference type="InterPro" id="IPR044078">
    <property type="entry name" value="Mot1_ATP-bd"/>
</dbReference>
<dbReference type="GO" id="GO:0005524">
    <property type="term" value="F:ATP binding"/>
    <property type="evidence" value="ECO:0007669"/>
    <property type="project" value="UniProtKB-KW"/>
</dbReference>
<dbReference type="InterPro" id="IPR001650">
    <property type="entry name" value="Helicase_C-like"/>
</dbReference>
<evidence type="ECO:0000256" key="7">
    <source>
        <dbReference type="ARBA" id="ARBA00023125"/>
    </source>
</evidence>
<dbReference type="GO" id="GO:0042790">
    <property type="term" value="P:nucleolar large rRNA transcription by RNA polymerase I"/>
    <property type="evidence" value="ECO:0007669"/>
    <property type="project" value="EnsemblFungi"/>
</dbReference>
<dbReference type="PROSITE" id="PS51194">
    <property type="entry name" value="HELICASE_CTER"/>
    <property type="match status" value="1"/>
</dbReference>
<dbReference type="STRING" id="1754191.A0A1Y1V4M9"/>
<keyword evidence="8" id="KW-0539">Nucleus</keyword>
<dbReference type="SUPFAM" id="SSF48371">
    <property type="entry name" value="ARM repeat"/>
    <property type="match status" value="1"/>
</dbReference>
<gene>
    <name evidence="14" type="ORF">BCR36DRAFT_100375</name>
</gene>
<protein>
    <recommendedName>
        <fullName evidence="9">TATA-binding protein-associated factor mot1</fullName>
    </recommendedName>
    <alternativeName>
        <fullName evidence="10">Modifier of transcription 1</fullName>
    </alternativeName>
</protein>
<dbReference type="Pfam" id="PF12054">
    <property type="entry name" value="DUF3535"/>
    <property type="match status" value="1"/>
</dbReference>
<feature type="domain" description="Helicase C-terminal" evidence="13">
    <location>
        <begin position="1711"/>
        <end position="1862"/>
    </location>
</feature>
<keyword evidence="6" id="KW-0067">ATP-binding</keyword>
<evidence type="ECO:0000256" key="11">
    <source>
        <dbReference type="SAM" id="MobiDB-lite"/>
    </source>
</evidence>
<evidence type="ECO:0000256" key="1">
    <source>
        <dbReference type="ARBA" id="ARBA00004123"/>
    </source>
</evidence>
<feature type="region of interest" description="Disordered" evidence="11">
    <location>
        <begin position="215"/>
        <end position="262"/>
    </location>
</feature>
<evidence type="ECO:0000256" key="8">
    <source>
        <dbReference type="ARBA" id="ARBA00023242"/>
    </source>
</evidence>
<reference evidence="14 15" key="2">
    <citation type="submission" date="2016-08" db="EMBL/GenBank/DDBJ databases">
        <title>Pervasive Adenine N6-methylation of Active Genes in Fungi.</title>
        <authorList>
            <consortium name="DOE Joint Genome Institute"/>
            <person name="Mondo S.J."/>
            <person name="Dannebaum R.O."/>
            <person name="Kuo R.C."/>
            <person name="Labutti K."/>
            <person name="Haridas S."/>
            <person name="Kuo A."/>
            <person name="Salamov A."/>
            <person name="Ahrendt S.R."/>
            <person name="Lipzen A."/>
            <person name="Sullivan W."/>
            <person name="Andreopoulos W.B."/>
            <person name="Clum A."/>
            <person name="Lindquist E."/>
            <person name="Daum C."/>
            <person name="Ramamoorthy G.K."/>
            <person name="Gryganskyi A."/>
            <person name="Culley D."/>
            <person name="Magnuson J.K."/>
            <person name="James T.Y."/>
            <person name="O'Malley M.A."/>
            <person name="Stajich J.E."/>
            <person name="Spatafora J.W."/>
            <person name="Visel A."/>
            <person name="Grigoriev I.V."/>
        </authorList>
    </citation>
    <scope>NUCLEOTIDE SEQUENCE [LARGE SCALE GENOMIC DNA]</scope>
    <source>
        <strain evidence="15">finn</strain>
    </source>
</reference>
<evidence type="ECO:0000256" key="6">
    <source>
        <dbReference type="ARBA" id="ARBA00022840"/>
    </source>
</evidence>
<dbReference type="InterPro" id="IPR027417">
    <property type="entry name" value="P-loop_NTPase"/>
</dbReference>
<dbReference type="InterPro" id="IPR044972">
    <property type="entry name" value="Mot1"/>
</dbReference>
<dbReference type="Proteomes" id="UP000193719">
    <property type="component" value="Unassembled WGS sequence"/>
</dbReference>
<evidence type="ECO:0000259" key="13">
    <source>
        <dbReference type="PROSITE" id="PS51194"/>
    </source>
</evidence>
<feature type="compositionally biased region" description="Low complexity" evidence="11">
    <location>
        <begin position="245"/>
        <end position="255"/>
    </location>
</feature>
<keyword evidence="15" id="KW-1185">Reference proteome</keyword>
<dbReference type="InterPro" id="IPR038718">
    <property type="entry name" value="SNF2-like_sf"/>
</dbReference>
<dbReference type="InterPro" id="IPR000330">
    <property type="entry name" value="SNF2_N"/>
</dbReference>
<evidence type="ECO:0000256" key="5">
    <source>
        <dbReference type="ARBA" id="ARBA00022806"/>
    </source>
</evidence>
<dbReference type="Pfam" id="PF00176">
    <property type="entry name" value="SNF2-rel_dom"/>
    <property type="match status" value="1"/>
</dbReference>
<keyword evidence="5" id="KW-0347">Helicase</keyword>
<dbReference type="GO" id="GO:0045892">
    <property type="term" value="P:negative regulation of DNA-templated transcription"/>
    <property type="evidence" value="ECO:0007669"/>
    <property type="project" value="EnsemblFungi"/>
</dbReference>
<dbReference type="InterPro" id="IPR014001">
    <property type="entry name" value="Helicase_ATP-bd"/>
</dbReference>
<dbReference type="GO" id="GO:0004386">
    <property type="term" value="F:helicase activity"/>
    <property type="evidence" value="ECO:0007669"/>
    <property type="project" value="UniProtKB-KW"/>
</dbReference>
<evidence type="ECO:0000259" key="12">
    <source>
        <dbReference type="PROSITE" id="PS51192"/>
    </source>
</evidence>
<dbReference type="SMART" id="SM00487">
    <property type="entry name" value="DEXDc"/>
    <property type="match status" value="1"/>
</dbReference>
<dbReference type="CDD" id="cd18793">
    <property type="entry name" value="SF2_C_SNF"/>
    <property type="match status" value="1"/>
</dbReference>
<comment type="caution">
    <text evidence="14">The sequence shown here is derived from an EMBL/GenBank/DDBJ whole genome shotgun (WGS) entry which is preliminary data.</text>
</comment>
<keyword evidence="7" id="KW-0238">DNA-binding</keyword>
<evidence type="ECO:0000256" key="2">
    <source>
        <dbReference type="ARBA" id="ARBA00022737"/>
    </source>
</evidence>
<evidence type="ECO:0000256" key="10">
    <source>
        <dbReference type="ARBA" id="ARBA00081329"/>
    </source>
</evidence>
<dbReference type="GO" id="GO:0000228">
    <property type="term" value="C:nuclear chromosome"/>
    <property type="evidence" value="ECO:0007669"/>
    <property type="project" value="EnsemblFungi"/>
</dbReference>
<dbReference type="PANTHER" id="PTHR36498">
    <property type="entry name" value="TATA-BINDING PROTEIN-ASSOCIATED FACTOR 172"/>
    <property type="match status" value="1"/>
</dbReference>
<proteinExistence type="predicted"/>
<dbReference type="PROSITE" id="PS51192">
    <property type="entry name" value="HELICASE_ATP_BIND_1"/>
    <property type="match status" value="1"/>
</dbReference>
<organism evidence="14 15">
    <name type="scientific">Piromyces finnis</name>
    <dbReference type="NCBI Taxonomy" id="1754191"/>
    <lineage>
        <taxon>Eukaryota</taxon>
        <taxon>Fungi</taxon>
        <taxon>Fungi incertae sedis</taxon>
        <taxon>Chytridiomycota</taxon>
        <taxon>Chytridiomycota incertae sedis</taxon>
        <taxon>Neocallimastigomycetes</taxon>
        <taxon>Neocallimastigales</taxon>
        <taxon>Neocallimastigaceae</taxon>
        <taxon>Piromyces</taxon>
    </lineage>
</organism>
<dbReference type="InterPro" id="IPR049730">
    <property type="entry name" value="SNF2/RAD54-like_C"/>
</dbReference>
<evidence type="ECO:0000313" key="14">
    <source>
        <dbReference type="EMBL" id="ORX46597.1"/>
    </source>
</evidence>
<keyword evidence="2" id="KW-0677">Repeat</keyword>
<evidence type="ECO:0000256" key="9">
    <source>
        <dbReference type="ARBA" id="ARBA00073046"/>
    </source>
</evidence>
<dbReference type="InterPro" id="IPR022707">
    <property type="entry name" value="Mot1_central_dom"/>
</dbReference>
<dbReference type="FunFam" id="3.40.50.10810:FF:000009">
    <property type="entry name" value="B-TFIID TATA-box-binding protein-associated factor 1"/>
    <property type="match status" value="1"/>
</dbReference>
<dbReference type="InterPro" id="IPR016024">
    <property type="entry name" value="ARM-type_fold"/>
</dbReference>